<organism evidence="1 2">
    <name type="scientific">Babesia caballi</name>
    <dbReference type="NCBI Taxonomy" id="5871"/>
    <lineage>
        <taxon>Eukaryota</taxon>
        <taxon>Sar</taxon>
        <taxon>Alveolata</taxon>
        <taxon>Apicomplexa</taxon>
        <taxon>Aconoidasida</taxon>
        <taxon>Piroplasmida</taxon>
        <taxon>Babesiidae</taxon>
        <taxon>Babesia</taxon>
    </lineage>
</organism>
<evidence type="ECO:0000313" key="2">
    <source>
        <dbReference type="Proteomes" id="UP001497744"/>
    </source>
</evidence>
<name>A0AAV4LRX3_BABCB</name>
<dbReference type="Proteomes" id="UP001497744">
    <property type="component" value="Unassembled WGS sequence"/>
</dbReference>
<dbReference type="AlphaFoldDB" id="A0AAV4LRX3"/>
<accession>A0AAV4LRX3</accession>
<gene>
    <name evidence="1" type="ORF">BcabD6B2_20060</name>
</gene>
<evidence type="ECO:0000313" key="1">
    <source>
        <dbReference type="EMBL" id="GIX62571.1"/>
    </source>
</evidence>
<sequence>MSRQKGTHKGAKAAKVKAVGATGQCGGGRVAEEGGGGGAGGFYDVEGSEVRDVEVETVSFRSLLSSGNALSRTSAILEPCFFCSLNSESLKPIASKYAERELVEPEF</sequence>
<dbReference type="GeneID" id="94194052"/>
<comment type="caution">
    <text evidence="1">The sequence shown here is derived from an EMBL/GenBank/DDBJ whole genome shotgun (WGS) entry which is preliminary data.</text>
</comment>
<dbReference type="EMBL" id="BPLF01000002">
    <property type="protein sequence ID" value="GIX62571.1"/>
    <property type="molecule type" value="Genomic_DNA"/>
</dbReference>
<keyword evidence="2" id="KW-1185">Reference proteome</keyword>
<dbReference type="RefSeq" id="XP_067714640.1">
    <property type="nucleotide sequence ID" value="XM_067858539.1"/>
</dbReference>
<proteinExistence type="predicted"/>
<reference evidence="1 2" key="1">
    <citation type="submission" date="2021-06" db="EMBL/GenBank/DDBJ databases">
        <title>Genome sequence of Babesia caballi.</title>
        <authorList>
            <person name="Yamagishi J."/>
            <person name="Kidaka T."/>
            <person name="Ochi A."/>
        </authorList>
    </citation>
    <scope>NUCLEOTIDE SEQUENCE [LARGE SCALE GENOMIC DNA]</scope>
    <source>
        <strain evidence="1">USDA-D6B2</strain>
    </source>
</reference>
<protein>
    <submittedName>
        <fullName evidence="1">Ribonuclease P mrp subunit pop7 protein</fullName>
    </submittedName>
</protein>